<keyword evidence="3 6" id="KW-0812">Transmembrane</keyword>
<protein>
    <submittedName>
        <fullName evidence="7">Sugar ABC transporter permease</fullName>
    </submittedName>
</protein>
<dbReference type="CDD" id="cd06580">
    <property type="entry name" value="TM_PBP1_transp_TpRbsC_like"/>
    <property type="match status" value="1"/>
</dbReference>
<keyword evidence="8" id="KW-1185">Reference proteome</keyword>
<dbReference type="Proteomes" id="UP000095094">
    <property type="component" value="Unassembled WGS sequence"/>
</dbReference>
<dbReference type="RefSeq" id="WP_069662393.1">
    <property type="nucleotide sequence ID" value="NZ_JBHUJJ010000001.1"/>
</dbReference>
<evidence type="ECO:0000256" key="3">
    <source>
        <dbReference type="ARBA" id="ARBA00022692"/>
    </source>
</evidence>
<feature type="transmembrane region" description="Helical" evidence="6">
    <location>
        <begin position="158"/>
        <end position="175"/>
    </location>
</feature>
<sequence>MEIALIAVLAPIITQTLVYSTPLVFTALGGTFSERSGIVNVGLEGIMVMGAFSSVVFNLTFADTLGAATPWIACLVGGAVGMLFSVLHAVATVNLRADHIISGTVINLMAPALGIFLIKVIYGKGQTDTITRSFGYFSFPILKDIPIIGELFFKQTTLPAFVAILVSIIAWFVLFKTRFGLRLRSVGENPQAADTLGINVYLMRYSGVLISGFLGGIGGAVFAQSIAGRFAVTTIAGQGFISMAAMIFGKWNPLGAMGAALFFGFAQNISIAGSNIPVISSIPAVYLQAAPYVLTIIVLVVFLGKASGPKANGQNYIKSK</sequence>
<evidence type="ECO:0000256" key="4">
    <source>
        <dbReference type="ARBA" id="ARBA00022989"/>
    </source>
</evidence>
<evidence type="ECO:0000256" key="6">
    <source>
        <dbReference type="SAM" id="Phobius"/>
    </source>
</evidence>
<organism evidence="7 8">
    <name type="scientific">Enterococcus termitis</name>
    <dbReference type="NCBI Taxonomy" id="332950"/>
    <lineage>
        <taxon>Bacteria</taxon>
        <taxon>Bacillati</taxon>
        <taxon>Bacillota</taxon>
        <taxon>Bacilli</taxon>
        <taxon>Lactobacillales</taxon>
        <taxon>Enterococcaceae</taxon>
        <taxon>Enterococcus</taxon>
    </lineage>
</organism>
<evidence type="ECO:0000313" key="7">
    <source>
        <dbReference type="EMBL" id="OEG18922.1"/>
    </source>
</evidence>
<evidence type="ECO:0000256" key="5">
    <source>
        <dbReference type="ARBA" id="ARBA00023136"/>
    </source>
</evidence>
<evidence type="ECO:0000313" key="8">
    <source>
        <dbReference type="Proteomes" id="UP000095094"/>
    </source>
</evidence>
<accession>A0A1E5H228</accession>
<feature type="transmembrane region" description="Helical" evidence="6">
    <location>
        <begin position="285"/>
        <end position="304"/>
    </location>
</feature>
<dbReference type="EMBL" id="MIJY01000004">
    <property type="protein sequence ID" value="OEG18922.1"/>
    <property type="molecule type" value="Genomic_DNA"/>
</dbReference>
<feature type="transmembrane region" description="Helical" evidence="6">
    <location>
        <begin position="134"/>
        <end position="152"/>
    </location>
</feature>
<name>A0A1E5H228_9ENTE</name>
<keyword evidence="2" id="KW-1003">Cell membrane</keyword>
<evidence type="ECO:0000256" key="1">
    <source>
        <dbReference type="ARBA" id="ARBA00004651"/>
    </source>
</evidence>
<comment type="subcellular location">
    <subcellularLocation>
        <location evidence="1">Cell membrane</location>
        <topology evidence="1">Multi-pass membrane protein</topology>
    </subcellularLocation>
</comment>
<feature type="transmembrane region" description="Helical" evidence="6">
    <location>
        <begin position="230"/>
        <end position="248"/>
    </location>
</feature>
<dbReference type="InterPro" id="IPR001851">
    <property type="entry name" value="ABC_transp_permease"/>
</dbReference>
<dbReference type="OrthoDB" id="9792579at2"/>
<dbReference type="Pfam" id="PF02653">
    <property type="entry name" value="BPD_transp_2"/>
    <property type="match status" value="1"/>
</dbReference>
<reference evidence="8" key="1">
    <citation type="submission" date="2016-09" db="EMBL/GenBank/DDBJ databases">
        <authorList>
            <person name="Gulvik C.A."/>
        </authorList>
    </citation>
    <scope>NUCLEOTIDE SEQUENCE [LARGE SCALE GENOMIC DNA]</scope>
    <source>
        <strain evidence="8">LMG 8895</strain>
    </source>
</reference>
<feature type="transmembrane region" description="Helical" evidence="6">
    <location>
        <begin position="260"/>
        <end position="279"/>
    </location>
</feature>
<dbReference type="GO" id="GO:0005886">
    <property type="term" value="C:plasma membrane"/>
    <property type="evidence" value="ECO:0007669"/>
    <property type="project" value="UniProtKB-SubCell"/>
</dbReference>
<comment type="caution">
    <text evidence="7">The sequence shown here is derived from an EMBL/GenBank/DDBJ whole genome shotgun (WGS) entry which is preliminary data.</text>
</comment>
<evidence type="ECO:0000256" key="2">
    <source>
        <dbReference type="ARBA" id="ARBA00022475"/>
    </source>
</evidence>
<feature type="transmembrane region" description="Helical" evidence="6">
    <location>
        <begin position="205"/>
        <end position="224"/>
    </location>
</feature>
<dbReference type="GO" id="GO:0022857">
    <property type="term" value="F:transmembrane transporter activity"/>
    <property type="evidence" value="ECO:0007669"/>
    <property type="project" value="InterPro"/>
</dbReference>
<feature type="transmembrane region" description="Helical" evidence="6">
    <location>
        <begin position="36"/>
        <end position="59"/>
    </location>
</feature>
<gene>
    <name evidence="7" type="ORF">BCR25_15120</name>
</gene>
<proteinExistence type="predicted"/>
<dbReference type="PANTHER" id="PTHR43370:SF1">
    <property type="entry name" value="GUANOSINE ABC TRANSPORTER PERMEASE PROTEIN NUPQ"/>
    <property type="match status" value="1"/>
</dbReference>
<dbReference type="PATRIC" id="fig|332950.4.peg.876"/>
<keyword evidence="5 6" id="KW-0472">Membrane</keyword>
<feature type="transmembrane region" description="Helical" evidence="6">
    <location>
        <begin position="71"/>
        <end position="93"/>
    </location>
</feature>
<feature type="transmembrane region" description="Helical" evidence="6">
    <location>
        <begin position="99"/>
        <end position="122"/>
    </location>
</feature>
<keyword evidence="4 6" id="KW-1133">Transmembrane helix</keyword>
<dbReference type="AlphaFoldDB" id="A0A1E5H228"/>
<dbReference type="PANTHER" id="PTHR43370">
    <property type="entry name" value="SUGAR ABC TRANSPORTER INTEGRAL MEMBRANE PROTEIN-RELATED"/>
    <property type="match status" value="1"/>
</dbReference>